<feature type="region of interest" description="Disordered" evidence="1">
    <location>
        <begin position="30"/>
        <end position="69"/>
    </location>
</feature>
<evidence type="ECO:0000256" key="1">
    <source>
        <dbReference type="SAM" id="MobiDB-lite"/>
    </source>
</evidence>
<keyword evidence="3" id="KW-1185">Reference proteome</keyword>
<protein>
    <submittedName>
        <fullName evidence="2">Uncharacterized protein</fullName>
    </submittedName>
</protein>
<evidence type="ECO:0000313" key="2">
    <source>
        <dbReference type="EMBL" id="KZT23502.1"/>
    </source>
</evidence>
<evidence type="ECO:0000313" key="3">
    <source>
        <dbReference type="Proteomes" id="UP000076761"/>
    </source>
</evidence>
<feature type="compositionally biased region" description="Acidic residues" evidence="1">
    <location>
        <begin position="35"/>
        <end position="52"/>
    </location>
</feature>
<gene>
    <name evidence="2" type="ORF">NEOLEDRAFT_1243105</name>
</gene>
<dbReference type="InParanoid" id="A0A165R9V0"/>
<sequence length="162" mass="18167">MVLMLCGCHVGANVILHILRKEFESSGLGNNVDQEGNEIIDGDSTMEDEGEGDVGSNEHEEGVNEEEASMEVAHDAPEVAEIQTNHQITNRRATFMEYVDENVPPTVNEDVDLPQHRLLNGSSIHAHINRWIENGWMTGETVERDLRYSPYPYVSSFYSGYS</sequence>
<dbReference type="EMBL" id="KV425584">
    <property type="protein sequence ID" value="KZT23502.1"/>
    <property type="molecule type" value="Genomic_DNA"/>
</dbReference>
<name>A0A165R9V0_9AGAM</name>
<dbReference type="Proteomes" id="UP000076761">
    <property type="component" value="Unassembled WGS sequence"/>
</dbReference>
<organism evidence="2 3">
    <name type="scientific">Neolentinus lepideus HHB14362 ss-1</name>
    <dbReference type="NCBI Taxonomy" id="1314782"/>
    <lineage>
        <taxon>Eukaryota</taxon>
        <taxon>Fungi</taxon>
        <taxon>Dikarya</taxon>
        <taxon>Basidiomycota</taxon>
        <taxon>Agaricomycotina</taxon>
        <taxon>Agaricomycetes</taxon>
        <taxon>Gloeophyllales</taxon>
        <taxon>Gloeophyllaceae</taxon>
        <taxon>Neolentinus</taxon>
    </lineage>
</organism>
<reference evidence="2 3" key="1">
    <citation type="journal article" date="2016" name="Mol. Biol. Evol.">
        <title>Comparative Genomics of Early-Diverging Mushroom-Forming Fungi Provides Insights into the Origins of Lignocellulose Decay Capabilities.</title>
        <authorList>
            <person name="Nagy L.G."/>
            <person name="Riley R."/>
            <person name="Tritt A."/>
            <person name="Adam C."/>
            <person name="Daum C."/>
            <person name="Floudas D."/>
            <person name="Sun H."/>
            <person name="Yadav J.S."/>
            <person name="Pangilinan J."/>
            <person name="Larsson K.H."/>
            <person name="Matsuura K."/>
            <person name="Barry K."/>
            <person name="Labutti K."/>
            <person name="Kuo R."/>
            <person name="Ohm R.A."/>
            <person name="Bhattacharya S.S."/>
            <person name="Shirouzu T."/>
            <person name="Yoshinaga Y."/>
            <person name="Martin F.M."/>
            <person name="Grigoriev I.V."/>
            <person name="Hibbett D.S."/>
        </authorList>
    </citation>
    <scope>NUCLEOTIDE SEQUENCE [LARGE SCALE GENOMIC DNA]</scope>
    <source>
        <strain evidence="2 3">HHB14362 ss-1</strain>
    </source>
</reference>
<proteinExistence type="predicted"/>
<dbReference type="AlphaFoldDB" id="A0A165R9V0"/>
<accession>A0A165R9V0</accession>
<dbReference type="OrthoDB" id="3325826at2759"/>